<evidence type="ECO:0000256" key="5">
    <source>
        <dbReference type="ARBA" id="ARBA00022692"/>
    </source>
</evidence>
<dbReference type="EMBL" id="CAWYQH010000002">
    <property type="protein sequence ID" value="CAK8673456.1"/>
    <property type="molecule type" value="Genomic_DNA"/>
</dbReference>
<evidence type="ECO:0000256" key="4">
    <source>
        <dbReference type="ARBA" id="ARBA00022614"/>
    </source>
</evidence>
<evidence type="ECO:0000256" key="15">
    <source>
        <dbReference type="ARBA" id="ARBA00046288"/>
    </source>
</evidence>
<evidence type="ECO:0000256" key="11">
    <source>
        <dbReference type="ARBA" id="ARBA00023136"/>
    </source>
</evidence>
<dbReference type="PROSITE" id="PS50104">
    <property type="entry name" value="TIR"/>
    <property type="match status" value="1"/>
</dbReference>
<dbReference type="SUPFAM" id="SSF52200">
    <property type="entry name" value="Toll/Interleukin receptor TIR domain"/>
    <property type="match status" value="1"/>
</dbReference>
<reference evidence="18 19" key="1">
    <citation type="submission" date="2024-02" db="EMBL/GenBank/DDBJ databases">
        <authorList>
            <person name="Daric V."/>
            <person name="Darras S."/>
        </authorList>
    </citation>
    <scope>NUCLEOTIDE SEQUENCE [LARGE SCALE GENOMIC DNA]</scope>
</reference>
<dbReference type="InterPro" id="IPR003591">
    <property type="entry name" value="Leu-rich_rpt_typical-subtyp"/>
</dbReference>
<evidence type="ECO:0000256" key="8">
    <source>
        <dbReference type="ARBA" id="ARBA00022753"/>
    </source>
</evidence>
<dbReference type="SMART" id="SM00369">
    <property type="entry name" value="LRR_TYP"/>
    <property type="match status" value="7"/>
</dbReference>
<organism evidence="18 19">
    <name type="scientific">Clavelina lepadiformis</name>
    <name type="common">Light-bulb sea squirt</name>
    <name type="synonym">Ascidia lepadiformis</name>
    <dbReference type="NCBI Taxonomy" id="159417"/>
    <lineage>
        <taxon>Eukaryota</taxon>
        <taxon>Metazoa</taxon>
        <taxon>Chordata</taxon>
        <taxon>Tunicata</taxon>
        <taxon>Ascidiacea</taxon>
        <taxon>Aplousobranchia</taxon>
        <taxon>Clavelinidae</taxon>
        <taxon>Clavelina</taxon>
    </lineage>
</organism>
<dbReference type="InterPro" id="IPR035897">
    <property type="entry name" value="Toll_tir_struct_dom_sf"/>
</dbReference>
<evidence type="ECO:0000256" key="12">
    <source>
        <dbReference type="ARBA" id="ARBA00023170"/>
    </source>
</evidence>
<evidence type="ECO:0000256" key="1">
    <source>
        <dbReference type="ARBA" id="ARBA00004177"/>
    </source>
</evidence>
<dbReference type="SMART" id="SM00365">
    <property type="entry name" value="LRR_SD22"/>
    <property type="match status" value="6"/>
</dbReference>
<feature type="transmembrane region" description="Helical" evidence="16">
    <location>
        <begin position="888"/>
        <end position="910"/>
    </location>
</feature>
<comment type="subcellular location">
    <subcellularLocation>
        <location evidence="15">Endomembrane system</location>
        <topology evidence="15">Single-pass type I membrane protein</topology>
    </subcellularLocation>
    <subcellularLocation>
        <location evidence="1">Endosome</location>
    </subcellularLocation>
</comment>
<evidence type="ECO:0000313" key="18">
    <source>
        <dbReference type="EMBL" id="CAK8673456.1"/>
    </source>
</evidence>
<dbReference type="InterPro" id="IPR001611">
    <property type="entry name" value="Leu-rich_rpt"/>
</dbReference>
<keyword evidence="13" id="KW-0325">Glycoprotein</keyword>
<keyword evidence="4" id="KW-0433">Leucine-rich repeat</keyword>
<evidence type="ECO:0000256" key="7">
    <source>
        <dbReference type="ARBA" id="ARBA00022737"/>
    </source>
</evidence>
<evidence type="ECO:0000256" key="6">
    <source>
        <dbReference type="ARBA" id="ARBA00022729"/>
    </source>
</evidence>
<dbReference type="InterPro" id="IPR000157">
    <property type="entry name" value="TIR_dom"/>
</dbReference>
<evidence type="ECO:0000256" key="14">
    <source>
        <dbReference type="ARBA" id="ARBA00023198"/>
    </source>
</evidence>
<keyword evidence="8" id="KW-0967">Endosome</keyword>
<comment type="similarity">
    <text evidence="2">Belongs to the Toll-like receptor family.</text>
</comment>
<dbReference type="Gene3D" id="3.40.50.10140">
    <property type="entry name" value="Toll/interleukin-1 receptor homology (TIR) domain"/>
    <property type="match status" value="1"/>
</dbReference>
<dbReference type="Gene3D" id="3.80.10.10">
    <property type="entry name" value="Ribonuclease Inhibitor"/>
    <property type="match status" value="1"/>
</dbReference>
<keyword evidence="9" id="KW-0391">Immunity</keyword>
<dbReference type="PANTHER" id="PTHR47410:SF5">
    <property type="entry name" value="TOLL-LIKE RECEPTOR 3"/>
    <property type="match status" value="1"/>
</dbReference>
<evidence type="ECO:0000256" key="2">
    <source>
        <dbReference type="ARBA" id="ARBA00009634"/>
    </source>
</evidence>
<evidence type="ECO:0000256" key="3">
    <source>
        <dbReference type="ARBA" id="ARBA00022588"/>
    </source>
</evidence>
<keyword evidence="5 16" id="KW-0812">Transmembrane</keyword>
<comment type="caution">
    <text evidence="18">The sequence shown here is derived from an EMBL/GenBank/DDBJ whole genome shotgun (WGS) entry which is preliminary data.</text>
</comment>
<dbReference type="InterPro" id="IPR032675">
    <property type="entry name" value="LRR_dom_sf"/>
</dbReference>
<keyword evidence="7" id="KW-0677">Repeat</keyword>
<keyword evidence="3" id="KW-0399">Innate immunity</keyword>
<keyword evidence="19" id="KW-1185">Reference proteome</keyword>
<dbReference type="PANTHER" id="PTHR47410">
    <property type="entry name" value="TOLL-LIKE RECEPTOR 7-RELATED"/>
    <property type="match status" value="1"/>
</dbReference>
<proteinExistence type="inferred from homology"/>
<dbReference type="SUPFAM" id="SSF52058">
    <property type="entry name" value="L domain-like"/>
    <property type="match status" value="2"/>
</dbReference>
<keyword evidence="6" id="KW-0732">Signal</keyword>
<gene>
    <name evidence="18" type="ORF">CVLEPA_LOCUS3254</name>
</gene>
<feature type="domain" description="TIR" evidence="17">
    <location>
        <begin position="942"/>
        <end position="1085"/>
    </location>
</feature>
<keyword evidence="10 16" id="KW-1133">Transmembrane helix</keyword>
<evidence type="ECO:0000256" key="13">
    <source>
        <dbReference type="ARBA" id="ARBA00023180"/>
    </source>
</evidence>
<evidence type="ECO:0000313" key="19">
    <source>
        <dbReference type="Proteomes" id="UP001642483"/>
    </source>
</evidence>
<name>A0ABP0F201_CLALP</name>
<evidence type="ECO:0000259" key="17">
    <source>
        <dbReference type="PROSITE" id="PS50104"/>
    </source>
</evidence>
<keyword evidence="12" id="KW-0675">Receptor</keyword>
<evidence type="ECO:0000256" key="9">
    <source>
        <dbReference type="ARBA" id="ARBA00022859"/>
    </source>
</evidence>
<keyword evidence="14" id="KW-0395">Inflammatory response</keyword>
<dbReference type="Proteomes" id="UP001642483">
    <property type="component" value="Unassembled WGS sequence"/>
</dbReference>
<sequence length="1093" mass="124757">MQWILIAILQTAKLKIISTFERAQIECAAAEVAKGGSASLNNPCDIQRNASVSEVLPTGYAERATYYLIIGYPDWMTTQRRFVNCSNRGLTRVPTNMPSNVEILFLNGNFIHAFYASDFESMPNLVALFIRYNCVKISSIDLPHCNGHATIEPGALRSLFKLKMLVAFGTVMKHFPQRLPATLEFLDIGGTAIERVTKADLANLRNLSVFSVRDMCADTYPPECSKNLTIEEYSLTSSRESLQVLDLSTTWFCKVPVHLLTPKLLSLDLSESNITLLENDDFAGIPLVKALHLYMMAGDWTLRVQPKVFYPLTDLEYLNFASNMIEYFPNGTFLHNTKLFFLDLSLNCLWKYVEDPTFVPPQSINYLFLGNNRVCDYVPKHTIQTLRFGLSYSKMKHLVLLSLGHQTQIELDLAVRFQLNISKVDHKSFHALNQLEMFSHLKMGYCNIVEFDVTSLSSLKHLNQVYLSHNGIYNRKVSSVGPSATKDYYHKRSINIGADTSSRSRRVLRNLFSRDFTLFKKFPTNPIMNQQNCNNQFRLDLSFNELEVVKSDMFTATTFVQVLDLSQNIILHIYDHAFSSLPLLCRLDLRGNPIRYVDPDSFSGLNHFRYFAMDSKQIIQSYTSFKFLTALKHPYGFRYTSSGNIFFNLMVAPGYSTFCTQYVESVDFSNNKVLLNIMLYDVFRNFPNVTSITMNSCELFDVGHLPTPLVTYLDFSQNAFHEIPHRCINKMPLLNTFKLASNKIEELLEKSFAVVSKLQYIDLSFNRIRYIGPGVFHGFSNLSVLLLQNNYITRGTHEVFPITMLSRLQVLDLRRNPISCTCALTKNFGRWFKGTQFNLNARPGFFNTCTVLIEEFYDGCVQCESSASLQTESLLSFSMNRNCQSFRYFILTTAFTGSLLIFLVAGIVFSSERWKVWLARYANKAVSVSYESRLPKGPKSVFAFHACVIFDRKSQNVSEWVDNYLVPNLTSAPHSLQVVVNGRDDHCGFSPVKQLLAQIDSSRVVILVLTGNYGNTCKGKYIISVLEYLKFQSGKDKVVIVTFEGDAQSGGFVRNRLYRRSRSPLQLPASTSLWPMFWDNLRHQILNFDEEVE</sequence>
<accession>A0ABP0F201</accession>
<dbReference type="Pfam" id="PF13855">
    <property type="entry name" value="LRR_8"/>
    <property type="match status" value="2"/>
</dbReference>
<keyword evidence="11 16" id="KW-0472">Membrane</keyword>
<evidence type="ECO:0000256" key="16">
    <source>
        <dbReference type="SAM" id="Phobius"/>
    </source>
</evidence>
<protein>
    <recommendedName>
        <fullName evidence="17">TIR domain-containing protein</fullName>
    </recommendedName>
</protein>
<evidence type="ECO:0000256" key="10">
    <source>
        <dbReference type="ARBA" id="ARBA00022989"/>
    </source>
</evidence>